<feature type="compositionally biased region" description="Polar residues" evidence="1">
    <location>
        <begin position="1"/>
        <end position="21"/>
    </location>
</feature>
<dbReference type="Proteomes" id="UP000019335">
    <property type="component" value="Unassembled WGS sequence"/>
</dbReference>
<name>W7TCH4_9STRA</name>
<comment type="caution">
    <text evidence="2">The sequence shown here is derived from an EMBL/GenBank/DDBJ whole genome shotgun (WGS) entry which is preliminary data.</text>
</comment>
<protein>
    <submittedName>
        <fullName evidence="2">Uncharacterized protein</fullName>
    </submittedName>
</protein>
<feature type="compositionally biased region" description="Polar residues" evidence="1">
    <location>
        <begin position="28"/>
        <end position="43"/>
    </location>
</feature>
<evidence type="ECO:0000256" key="1">
    <source>
        <dbReference type="SAM" id="MobiDB-lite"/>
    </source>
</evidence>
<feature type="region of interest" description="Disordered" evidence="1">
    <location>
        <begin position="1"/>
        <end position="43"/>
    </location>
</feature>
<reference evidence="2 3" key="1">
    <citation type="journal article" date="2014" name="Mol. Plant">
        <title>Chromosome Scale Genome Assembly and Transcriptome Profiling of Nannochloropsis gaditana in Nitrogen Depletion.</title>
        <authorList>
            <person name="Corteggiani Carpinelli E."/>
            <person name="Telatin A."/>
            <person name="Vitulo N."/>
            <person name="Forcato C."/>
            <person name="D'Angelo M."/>
            <person name="Schiavon R."/>
            <person name="Vezzi A."/>
            <person name="Giacometti G.M."/>
            <person name="Morosinotto T."/>
            <person name="Valle G."/>
        </authorList>
    </citation>
    <scope>NUCLEOTIDE SEQUENCE [LARGE SCALE GENOMIC DNA]</scope>
    <source>
        <strain evidence="2 3">B-31</strain>
    </source>
</reference>
<dbReference type="AlphaFoldDB" id="W7TCH4"/>
<evidence type="ECO:0000313" key="3">
    <source>
        <dbReference type="Proteomes" id="UP000019335"/>
    </source>
</evidence>
<gene>
    <name evidence="2" type="ORF">Naga_100927g2</name>
</gene>
<sequence>MSTWSTASNGGPKDSVSNFSSTRRKPSLCQTGHSTSNCSENVRNVNGPRTTSLPKALAIAMAFAAGVLCNPTTAFHVPNFLSLPCIPSQLPLSRTPAVWGGHEVRGGHSLALYPPLVGPAVPTGVRSLTLFSLPVPGCLS</sequence>
<proteinExistence type="predicted"/>
<organism evidence="2 3">
    <name type="scientific">Nannochloropsis gaditana</name>
    <dbReference type="NCBI Taxonomy" id="72520"/>
    <lineage>
        <taxon>Eukaryota</taxon>
        <taxon>Sar</taxon>
        <taxon>Stramenopiles</taxon>
        <taxon>Ochrophyta</taxon>
        <taxon>Eustigmatophyceae</taxon>
        <taxon>Eustigmatales</taxon>
        <taxon>Monodopsidaceae</taxon>
        <taxon>Nannochloropsis</taxon>
    </lineage>
</organism>
<evidence type="ECO:0000313" key="2">
    <source>
        <dbReference type="EMBL" id="EWM21248.1"/>
    </source>
</evidence>
<dbReference type="EMBL" id="AZIL01002565">
    <property type="protein sequence ID" value="EWM21248.1"/>
    <property type="molecule type" value="Genomic_DNA"/>
</dbReference>
<accession>W7TCH4</accession>
<keyword evidence="3" id="KW-1185">Reference proteome</keyword>